<evidence type="ECO:0000313" key="3">
    <source>
        <dbReference type="Proteomes" id="UP000272474"/>
    </source>
</evidence>
<name>A0A3A9ZDQ1_9ACTN</name>
<protein>
    <recommendedName>
        <fullName evidence="4">Secreted protein</fullName>
    </recommendedName>
</protein>
<keyword evidence="1" id="KW-0732">Signal</keyword>
<accession>A0A3A9ZDQ1</accession>
<evidence type="ECO:0000256" key="1">
    <source>
        <dbReference type="SAM" id="SignalP"/>
    </source>
</evidence>
<feature type="chain" id="PRO_5038861505" description="Secreted protein" evidence="1">
    <location>
        <begin position="29"/>
        <end position="126"/>
    </location>
</feature>
<dbReference type="AlphaFoldDB" id="A0A3A9ZDQ1"/>
<keyword evidence="3" id="KW-1185">Reference proteome</keyword>
<reference evidence="2 3" key="1">
    <citation type="journal article" date="2014" name="Int. J. Syst. Evol. Microbiol.">
        <title>Streptomyces hoynatensis sp. nov., isolated from deep marine sediment.</title>
        <authorList>
            <person name="Veyisoglu A."/>
            <person name="Sahin N."/>
        </authorList>
    </citation>
    <scope>NUCLEOTIDE SEQUENCE [LARGE SCALE GENOMIC DNA]</scope>
    <source>
        <strain evidence="2 3">KCTC 29097</strain>
    </source>
</reference>
<comment type="caution">
    <text evidence="2">The sequence shown here is derived from an EMBL/GenBank/DDBJ whole genome shotgun (WGS) entry which is preliminary data.</text>
</comment>
<dbReference type="RefSeq" id="WP_120676011.1">
    <property type="nucleotide sequence ID" value="NZ_RBAL01000002.1"/>
</dbReference>
<feature type="signal peptide" evidence="1">
    <location>
        <begin position="1"/>
        <end position="28"/>
    </location>
</feature>
<evidence type="ECO:0000313" key="2">
    <source>
        <dbReference type="EMBL" id="RKN45874.1"/>
    </source>
</evidence>
<dbReference type="OrthoDB" id="3539538at2"/>
<dbReference type="Proteomes" id="UP000272474">
    <property type="component" value="Unassembled WGS sequence"/>
</dbReference>
<organism evidence="2 3">
    <name type="scientific">Streptomyces hoynatensis</name>
    <dbReference type="NCBI Taxonomy" id="1141874"/>
    <lineage>
        <taxon>Bacteria</taxon>
        <taxon>Bacillati</taxon>
        <taxon>Actinomycetota</taxon>
        <taxon>Actinomycetes</taxon>
        <taxon>Kitasatosporales</taxon>
        <taxon>Streptomycetaceae</taxon>
        <taxon>Streptomyces</taxon>
    </lineage>
</organism>
<evidence type="ECO:0008006" key="4">
    <source>
        <dbReference type="Google" id="ProtNLM"/>
    </source>
</evidence>
<proteinExistence type="predicted"/>
<dbReference type="EMBL" id="RBAL01000002">
    <property type="protein sequence ID" value="RKN45874.1"/>
    <property type="molecule type" value="Genomic_DNA"/>
</dbReference>
<gene>
    <name evidence="2" type="ORF">D7294_05415</name>
</gene>
<sequence>MTYGARPLAVVASTVGLLLALPAGMTTAAAADADAGAGGVLSNLSGRNSAGHSNLCGTGKLALLKERTCVSEDTGEGAGDVSGPSGGLLSNLLFARNASGHSNNCGNETVAVLTRTTCVTVDRSGH</sequence>